<comment type="caution">
    <text evidence="8">The sequence shown here is derived from an EMBL/GenBank/DDBJ whole genome shotgun (WGS) entry which is preliminary data.</text>
</comment>
<keyword evidence="5" id="KW-0804">Transcription</keyword>
<dbReference type="PROSITE" id="PS51519">
    <property type="entry name" value="RWP_RK"/>
    <property type="match status" value="1"/>
</dbReference>
<keyword evidence="3" id="KW-0175">Coiled coil</keyword>
<sequence length="59" mass="6927">SKSMKRETLESLFNRPVTEAAKELGVSTTIVKRLCRRYGIQKWPFRSLVRVQRTMSEVQ</sequence>
<dbReference type="PANTHER" id="PTHR46373">
    <property type="entry name" value="PROTEIN RKD4"/>
    <property type="match status" value="1"/>
</dbReference>
<dbReference type="PANTHER" id="PTHR46373:SF2">
    <property type="entry name" value="RWP-RK DOMAIN-CONTAINING PROTEIN"/>
    <property type="match status" value="1"/>
</dbReference>
<evidence type="ECO:0000259" key="7">
    <source>
        <dbReference type="PROSITE" id="PS51519"/>
    </source>
</evidence>
<evidence type="ECO:0000256" key="6">
    <source>
        <dbReference type="ARBA" id="ARBA00023242"/>
    </source>
</evidence>
<keyword evidence="9" id="KW-1185">Reference proteome</keyword>
<keyword evidence="4" id="KW-0238">DNA-binding</keyword>
<dbReference type="EMBL" id="JAFCMP010000279">
    <property type="protein sequence ID" value="KAG5181981.1"/>
    <property type="molecule type" value="Genomic_DNA"/>
</dbReference>
<gene>
    <name evidence="8" type="ORF">JKP88DRAFT_147088</name>
</gene>
<feature type="domain" description="RWP-RK" evidence="7">
    <location>
        <begin position="1"/>
        <end position="59"/>
    </location>
</feature>
<dbReference type="InterPro" id="IPR003035">
    <property type="entry name" value="RWP-RK_dom"/>
</dbReference>
<dbReference type="AlphaFoldDB" id="A0A835YUV9"/>
<proteinExistence type="predicted"/>
<feature type="non-terminal residue" evidence="8">
    <location>
        <position position="1"/>
    </location>
</feature>
<dbReference type="InterPro" id="IPR044607">
    <property type="entry name" value="RKD-like"/>
</dbReference>
<protein>
    <submittedName>
        <fullName evidence="8">RWP-RK domain-containing protein</fullName>
    </submittedName>
</protein>
<dbReference type="Pfam" id="PF02042">
    <property type="entry name" value="RWP-RK"/>
    <property type="match status" value="1"/>
</dbReference>
<evidence type="ECO:0000256" key="4">
    <source>
        <dbReference type="ARBA" id="ARBA00023125"/>
    </source>
</evidence>
<evidence type="ECO:0000256" key="5">
    <source>
        <dbReference type="ARBA" id="ARBA00023163"/>
    </source>
</evidence>
<evidence type="ECO:0000313" key="9">
    <source>
        <dbReference type="Proteomes" id="UP000664859"/>
    </source>
</evidence>
<keyword evidence="6" id="KW-0539">Nucleus</keyword>
<evidence type="ECO:0000256" key="2">
    <source>
        <dbReference type="ARBA" id="ARBA00023015"/>
    </source>
</evidence>
<dbReference type="GO" id="GO:0003677">
    <property type="term" value="F:DNA binding"/>
    <property type="evidence" value="ECO:0007669"/>
    <property type="project" value="UniProtKB-KW"/>
</dbReference>
<evidence type="ECO:0000256" key="3">
    <source>
        <dbReference type="ARBA" id="ARBA00023054"/>
    </source>
</evidence>
<comment type="function">
    <text evidence="1">Putative transcription factor.</text>
</comment>
<feature type="non-terminal residue" evidence="8">
    <location>
        <position position="59"/>
    </location>
</feature>
<name>A0A835YUV9_9STRA</name>
<accession>A0A835YUV9</accession>
<evidence type="ECO:0000256" key="1">
    <source>
        <dbReference type="ARBA" id="ARBA00004049"/>
    </source>
</evidence>
<dbReference type="Proteomes" id="UP000664859">
    <property type="component" value="Unassembled WGS sequence"/>
</dbReference>
<dbReference type="GO" id="GO:0003700">
    <property type="term" value="F:DNA-binding transcription factor activity"/>
    <property type="evidence" value="ECO:0007669"/>
    <property type="project" value="InterPro"/>
</dbReference>
<organism evidence="8 9">
    <name type="scientific">Tribonema minus</name>
    <dbReference type="NCBI Taxonomy" id="303371"/>
    <lineage>
        <taxon>Eukaryota</taxon>
        <taxon>Sar</taxon>
        <taxon>Stramenopiles</taxon>
        <taxon>Ochrophyta</taxon>
        <taxon>PX clade</taxon>
        <taxon>Xanthophyceae</taxon>
        <taxon>Tribonematales</taxon>
        <taxon>Tribonemataceae</taxon>
        <taxon>Tribonema</taxon>
    </lineage>
</organism>
<reference evidence="8" key="1">
    <citation type="submission" date="2021-02" db="EMBL/GenBank/DDBJ databases">
        <title>First Annotated Genome of the Yellow-green Alga Tribonema minus.</title>
        <authorList>
            <person name="Mahan K.M."/>
        </authorList>
    </citation>
    <scope>NUCLEOTIDE SEQUENCE</scope>
    <source>
        <strain evidence="8">UTEX B ZZ1240</strain>
    </source>
</reference>
<keyword evidence="2" id="KW-0805">Transcription regulation</keyword>
<dbReference type="OrthoDB" id="6270329at2759"/>
<evidence type="ECO:0000313" key="8">
    <source>
        <dbReference type="EMBL" id="KAG5181981.1"/>
    </source>
</evidence>